<dbReference type="RefSeq" id="WP_283444370.1">
    <property type="nucleotide sequence ID" value="NZ_FXUL01000020.1"/>
</dbReference>
<organism evidence="2 3">
    <name type="scientific">Noviherbaspirillum suwonense</name>
    <dbReference type="NCBI Taxonomy" id="1224511"/>
    <lineage>
        <taxon>Bacteria</taxon>
        <taxon>Pseudomonadati</taxon>
        <taxon>Pseudomonadota</taxon>
        <taxon>Betaproteobacteria</taxon>
        <taxon>Burkholderiales</taxon>
        <taxon>Oxalobacteraceae</taxon>
        <taxon>Noviherbaspirillum</taxon>
    </lineage>
</organism>
<dbReference type="Proteomes" id="UP001158049">
    <property type="component" value="Unassembled WGS sequence"/>
</dbReference>
<name>A0ABY1QNW4_9BURK</name>
<sequence length="49" mass="5090">MWKIAVAFVAFAALALFIIMQAGDKVDMRGESGGHETTEQAAPAAPAAK</sequence>
<evidence type="ECO:0000313" key="2">
    <source>
        <dbReference type="EMBL" id="SMP74095.1"/>
    </source>
</evidence>
<feature type="compositionally biased region" description="Basic and acidic residues" evidence="1">
    <location>
        <begin position="28"/>
        <end position="38"/>
    </location>
</feature>
<dbReference type="EMBL" id="FXUL01000020">
    <property type="protein sequence ID" value="SMP74095.1"/>
    <property type="molecule type" value="Genomic_DNA"/>
</dbReference>
<reference evidence="2 3" key="1">
    <citation type="submission" date="2017-05" db="EMBL/GenBank/DDBJ databases">
        <authorList>
            <person name="Varghese N."/>
            <person name="Submissions S."/>
        </authorList>
    </citation>
    <scope>NUCLEOTIDE SEQUENCE [LARGE SCALE GENOMIC DNA]</scope>
    <source>
        <strain evidence="2 3">DSM 26001</strain>
    </source>
</reference>
<keyword evidence="3" id="KW-1185">Reference proteome</keyword>
<accession>A0ABY1QNW4</accession>
<proteinExistence type="predicted"/>
<evidence type="ECO:0000256" key="1">
    <source>
        <dbReference type="SAM" id="MobiDB-lite"/>
    </source>
</evidence>
<evidence type="ECO:0000313" key="3">
    <source>
        <dbReference type="Proteomes" id="UP001158049"/>
    </source>
</evidence>
<protein>
    <submittedName>
        <fullName evidence="2">Uncharacterized protein</fullName>
    </submittedName>
</protein>
<comment type="caution">
    <text evidence="2">The sequence shown here is derived from an EMBL/GenBank/DDBJ whole genome shotgun (WGS) entry which is preliminary data.</text>
</comment>
<gene>
    <name evidence="2" type="ORF">SAMN06295970_12055</name>
</gene>
<feature type="region of interest" description="Disordered" evidence="1">
    <location>
        <begin position="28"/>
        <end position="49"/>
    </location>
</feature>